<dbReference type="PROSITE" id="PS51125">
    <property type="entry name" value="NHL"/>
    <property type="match status" value="1"/>
</dbReference>
<organism>
    <name type="scientific">Branchiostoma floridae</name>
    <name type="common">Florida lancelet</name>
    <name type="synonym">Amphioxus</name>
    <dbReference type="NCBI Taxonomy" id="7739"/>
    <lineage>
        <taxon>Eukaryota</taxon>
        <taxon>Metazoa</taxon>
        <taxon>Chordata</taxon>
        <taxon>Cephalochordata</taxon>
        <taxon>Leptocardii</taxon>
        <taxon>Amphioxiformes</taxon>
        <taxon>Branchiostomatidae</taxon>
        <taxon>Branchiostoma</taxon>
    </lineage>
</organism>
<evidence type="ECO:0000256" key="1">
    <source>
        <dbReference type="ARBA" id="ARBA00022737"/>
    </source>
</evidence>
<evidence type="ECO:0000256" key="2">
    <source>
        <dbReference type="PROSITE-ProRule" id="PRU00504"/>
    </source>
</evidence>
<feature type="compositionally biased region" description="Acidic residues" evidence="3">
    <location>
        <begin position="84"/>
        <end position="93"/>
    </location>
</feature>
<dbReference type="InParanoid" id="C3XUW3"/>
<dbReference type="Gene3D" id="2.120.10.30">
    <property type="entry name" value="TolB, C-terminal domain"/>
    <property type="match status" value="1"/>
</dbReference>
<feature type="repeat" description="NHL" evidence="2">
    <location>
        <begin position="238"/>
        <end position="281"/>
    </location>
</feature>
<sequence length="506" mass="55621">MTYHNEDIGKDFLTYFAPSGMSEEQKTLMMQQRNVPTTQTTHGVVASGLTVEPRSIPTLSCDVTADDTQETDTAVSEDVYKSDDGDDDLDLNEPSESTNHPSDATPMQQQQTDWRSIADAAANVPNPMYAQRADGEPAPRVLLCSSRTCAQLVCAFITASVGVAMILTGVFIAGPLKSPPPNPLYPTTQIRTVEVFTSTAYTNTAMTTFDYITTRKNLHTSISQYGKGTMEDDGKRDVITFGGRGSMLGKFTCLAGVAVSSRNEIFVADHDDRRVQVFNMDGVYIRHFLTTVPEKPGSIMTPQDISIDDDDNLWVVGKLEIVGSYAVQYDRDGHALAKFGVPNSISIHGIAVDLKSDNIVITKYDIGGCKMFIYHSNGTFVRKLQISCSSSIAVNRDGDICTLDYNIVHVFNQTGHLLFNFGGDGRDNGGRTYPRDICTDMSGHILVANQGQWHEKSWVSIFSGQGKFVRKVATELRRIYRIAVGPEGRLLVTDSKDNTVTIYSTY</sequence>
<evidence type="ECO:0000256" key="3">
    <source>
        <dbReference type="SAM" id="MobiDB-lite"/>
    </source>
</evidence>
<dbReference type="Pfam" id="PF01436">
    <property type="entry name" value="NHL"/>
    <property type="match status" value="1"/>
</dbReference>
<keyword evidence="1" id="KW-0677">Repeat</keyword>
<keyword evidence="4" id="KW-0472">Membrane</keyword>
<keyword evidence="4" id="KW-0812">Transmembrane</keyword>
<dbReference type="PANTHER" id="PTHR24104:SF50">
    <property type="entry name" value="SMP-30_GLUCONOLACTONASE_LRE-LIKE REGION DOMAIN-CONTAINING PROTEIN"/>
    <property type="match status" value="1"/>
</dbReference>
<dbReference type="InterPro" id="IPR011042">
    <property type="entry name" value="6-blade_b-propeller_TolB-like"/>
</dbReference>
<dbReference type="PANTHER" id="PTHR24104">
    <property type="entry name" value="E3 UBIQUITIN-PROTEIN LIGASE NHLRC1-RELATED"/>
    <property type="match status" value="1"/>
</dbReference>
<gene>
    <name evidence="5" type="ORF">BRAFLDRAFT_88922</name>
</gene>
<evidence type="ECO:0000313" key="5">
    <source>
        <dbReference type="EMBL" id="EEN68188.1"/>
    </source>
</evidence>
<proteinExistence type="predicted"/>
<dbReference type="SUPFAM" id="SSF101898">
    <property type="entry name" value="NHL repeat"/>
    <property type="match status" value="1"/>
</dbReference>
<feature type="compositionally biased region" description="Polar residues" evidence="3">
    <location>
        <begin position="94"/>
        <end position="112"/>
    </location>
</feature>
<dbReference type="AlphaFoldDB" id="C3XUW3"/>
<accession>C3XUW3</accession>
<keyword evidence="4" id="KW-1133">Transmembrane helix</keyword>
<dbReference type="InterPro" id="IPR001258">
    <property type="entry name" value="NHL_repeat"/>
</dbReference>
<feature type="region of interest" description="Disordered" evidence="3">
    <location>
        <begin position="62"/>
        <end position="112"/>
    </location>
</feature>
<dbReference type="CDD" id="cd05819">
    <property type="entry name" value="NHL"/>
    <property type="match status" value="1"/>
</dbReference>
<protein>
    <submittedName>
        <fullName evidence="5">Uncharacterized protein</fullName>
    </submittedName>
</protein>
<dbReference type="InterPro" id="IPR050952">
    <property type="entry name" value="TRIM-NHL_E3_ligases"/>
</dbReference>
<name>C3XUW3_BRAFL</name>
<dbReference type="EMBL" id="GG666467">
    <property type="protein sequence ID" value="EEN68188.1"/>
    <property type="molecule type" value="Genomic_DNA"/>
</dbReference>
<dbReference type="eggNOG" id="KOG2177">
    <property type="taxonomic scope" value="Eukaryota"/>
</dbReference>
<dbReference type="STRING" id="7739.C3XUW3"/>
<feature type="transmembrane region" description="Helical" evidence="4">
    <location>
        <begin position="152"/>
        <end position="174"/>
    </location>
</feature>
<evidence type="ECO:0000256" key="4">
    <source>
        <dbReference type="SAM" id="Phobius"/>
    </source>
</evidence>
<reference evidence="5" key="1">
    <citation type="journal article" date="2008" name="Nature">
        <title>The amphioxus genome and the evolution of the chordate karyotype.</title>
        <authorList>
            <consortium name="US DOE Joint Genome Institute (JGI-PGF)"/>
            <person name="Putnam N.H."/>
            <person name="Butts T."/>
            <person name="Ferrier D.E.K."/>
            <person name="Furlong R.F."/>
            <person name="Hellsten U."/>
            <person name="Kawashima T."/>
            <person name="Robinson-Rechavi M."/>
            <person name="Shoguchi E."/>
            <person name="Terry A."/>
            <person name="Yu J.-K."/>
            <person name="Benito-Gutierrez E.L."/>
            <person name="Dubchak I."/>
            <person name="Garcia-Fernandez J."/>
            <person name="Gibson-Brown J.J."/>
            <person name="Grigoriev I.V."/>
            <person name="Horton A.C."/>
            <person name="de Jong P.J."/>
            <person name="Jurka J."/>
            <person name="Kapitonov V.V."/>
            <person name="Kohara Y."/>
            <person name="Kuroki Y."/>
            <person name="Lindquist E."/>
            <person name="Lucas S."/>
            <person name="Osoegawa K."/>
            <person name="Pennacchio L.A."/>
            <person name="Salamov A.A."/>
            <person name="Satou Y."/>
            <person name="Sauka-Spengler T."/>
            <person name="Schmutz J."/>
            <person name="Shin-I T."/>
            <person name="Toyoda A."/>
            <person name="Bronner-Fraser M."/>
            <person name="Fujiyama A."/>
            <person name="Holland L.Z."/>
            <person name="Holland P.W.H."/>
            <person name="Satoh N."/>
            <person name="Rokhsar D.S."/>
        </authorList>
    </citation>
    <scope>NUCLEOTIDE SEQUENCE [LARGE SCALE GENOMIC DNA]</scope>
    <source>
        <strain evidence="5">S238N-H82</strain>
        <tissue evidence="5">Testes</tissue>
    </source>
</reference>